<evidence type="ECO:0000256" key="1">
    <source>
        <dbReference type="SAM" id="MobiDB-lite"/>
    </source>
</evidence>
<dbReference type="Proteomes" id="UP000297452">
    <property type="component" value="Unassembled WGS sequence"/>
</dbReference>
<name>A0A4Z1HQS5_9HELO</name>
<proteinExistence type="predicted"/>
<sequence length="66" mass="7119">MDSGNVKKSSKGIGYASGTKVQKEEETELVKAGTKRGVPIAKYVERAASAKLPDDGPKEKKIRRSN</sequence>
<gene>
    <name evidence="2" type="ORF">BOTNAR_0365g00110</name>
</gene>
<reference evidence="2 3" key="1">
    <citation type="submission" date="2017-12" db="EMBL/GenBank/DDBJ databases">
        <title>Comparative genomics of Botrytis spp.</title>
        <authorList>
            <person name="Valero-Jimenez C.A."/>
            <person name="Tapia P."/>
            <person name="Veloso J."/>
            <person name="Silva-Moreno E."/>
            <person name="Staats M."/>
            <person name="Valdes J.H."/>
            <person name="Van Kan J.A.L."/>
        </authorList>
    </citation>
    <scope>NUCLEOTIDE SEQUENCE [LARGE SCALE GENOMIC DNA]</scope>
    <source>
        <strain evidence="2 3">MUCL2120</strain>
    </source>
</reference>
<dbReference type="AlphaFoldDB" id="A0A4Z1HQS5"/>
<dbReference type="EMBL" id="PQXJ01000365">
    <property type="protein sequence ID" value="TGO51194.1"/>
    <property type="molecule type" value="Genomic_DNA"/>
</dbReference>
<evidence type="ECO:0000313" key="2">
    <source>
        <dbReference type="EMBL" id="TGO51194.1"/>
    </source>
</evidence>
<evidence type="ECO:0000313" key="3">
    <source>
        <dbReference type="Proteomes" id="UP000297452"/>
    </source>
</evidence>
<feature type="region of interest" description="Disordered" evidence="1">
    <location>
        <begin position="47"/>
        <end position="66"/>
    </location>
</feature>
<accession>A0A4Z1HQS5</accession>
<organism evidence="2 3">
    <name type="scientific">Botryotinia narcissicola</name>
    <dbReference type="NCBI Taxonomy" id="278944"/>
    <lineage>
        <taxon>Eukaryota</taxon>
        <taxon>Fungi</taxon>
        <taxon>Dikarya</taxon>
        <taxon>Ascomycota</taxon>
        <taxon>Pezizomycotina</taxon>
        <taxon>Leotiomycetes</taxon>
        <taxon>Helotiales</taxon>
        <taxon>Sclerotiniaceae</taxon>
        <taxon>Botryotinia</taxon>
    </lineage>
</organism>
<feature type="region of interest" description="Disordered" evidence="1">
    <location>
        <begin position="1"/>
        <end position="30"/>
    </location>
</feature>
<protein>
    <submittedName>
        <fullName evidence="2">Uncharacterized protein</fullName>
    </submittedName>
</protein>
<keyword evidence="3" id="KW-1185">Reference proteome</keyword>
<comment type="caution">
    <text evidence="2">The sequence shown here is derived from an EMBL/GenBank/DDBJ whole genome shotgun (WGS) entry which is preliminary data.</text>
</comment>